<evidence type="ECO:0000256" key="3">
    <source>
        <dbReference type="ARBA" id="ARBA00022630"/>
    </source>
</evidence>
<dbReference type="PANTHER" id="PTHR43884">
    <property type="entry name" value="ACYL-COA DEHYDROGENASE"/>
    <property type="match status" value="1"/>
</dbReference>
<dbReference type="Pfam" id="PF02770">
    <property type="entry name" value="Acyl-CoA_dh_M"/>
    <property type="match status" value="1"/>
</dbReference>
<evidence type="ECO:0000313" key="9">
    <source>
        <dbReference type="Proteomes" id="UP000547674"/>
    </source>
</evidence>
<dbReference type="Gene3D" id="2.40.110.10">
    <property type="entry name" value="Butyryl-CoA Dehydrogenase, subunit A, domain 2"/>
    <property type="match status" value="1"/>
</dbReference>
<keyword evidence="3" id="KW-0285">Flavoprotein</keyword>
<evidence type="ECO:0000259" key="6">
    <source>
        <dbReference type="Pfam" id="PF02770"/>
    </source>
</evidence>
<dbReference type="AlphaFoldDB" id="A0A7Y2H1A4"/>
<dbReference type="FunFam" id="2.40.110.10:FF:000043">
    <property type="entry name" value="Acyl CoA DeHydrogenase"/>
    <property type="match status" value="1"/>
</dbReference>
<dbReference type="InterPro" id="IPR037069">
    <property type="entry name" value="AcylCoA_DH/ox_N_sf"/>
</dbReference>
<dbReference type="SUPFAM" id="SSF56645">
    <property type="entry name" value="Acyl-CoA dehydrogenase NM domain-like"/>
    <property type="match status" value="1"/>
</dbReference>
<dbReference type="InterPro" id="IPR013786">
    <property type="entry name" value="AcylCoA_DH/ox_N"/>
</dbReference>
<comment type="similarity">
    <text evidence="2">Belongs to the acyl-CoA dehydrogenase family.</text>
</comment>
<comment type="caution">
    <text evidence="8">The sequence shown here is derived from an EMBL/GenBank/DDBJ whole genome shotgun (WGS) entry which is preliminary data.</text>
</comment>
<sequence length="204" mass="22726">MHFEPNEEQKMLRDTIRQFAESEVAPLVEEHERAGKFPRELIDRMWKELGLGGMLASEPYGIDLDPISYTLVIEELARVWPSLAIIVSVHNSVSVQLINQHGSEEQKAKYLPELTEEWVGAFSLSEPGAGSDAGALRTTAKRDGDFYILNGEKNWVTNGLAANVYVVFAKTDPDAGNRGITAFIVDRDTPGMKVEKPERKLGIK</sequence>
<reference evidence="8 9" key="1">
    <citation type="submission" date="2020-03" db="EMBL/GenBank/DDBJ databases">
        <title>Metabolic flexibility allows generalist bacteria to become dominant in a frequently disturbed ecosystem.</title>
        <authorList>
            <person name="Chen Y.-J."/>
            <person name="Leung P.M."/>
            <person name="Bay S.K."/>
            <person name="Hugenholtz P."/>
            <person name="Kessler A.J."/>
            <person name="Shelley G."/>
            <person name="Waite D.W."/>
            <person name="Cook P.L."/>
            <person name="Greening C."/>
        </authorList>
    </citation>
    <scope>NUCLEOTIDE SEQUENCE [LARGE SCALE GENOMIC DNA]</scope>
    <source>
        <strain evidence="8">SS_bin_28</strain>
    </source>
</reference>
<dbReference type="InterPro" id="IPR006091">
    <property type="entry name" value="Acyl-CoA_Oxase/DH_mid-dom"/>
</dbReference>
<evidence type="ECO:0000313" key="8">
    <source>
        <dbReference type="EMBL" id="NNF05766.1"/>
    </source>
</evidence>
<evidence type="ECO:0000256" key="5">
    <source>
        <dbReference type="ARBA" id="ARBA00023002"/>
    </source>
</evidence>
<feature type="non-terminal residue" evidence="8">
    <location>
        <position position="204"/>
    </location>
</feature>
<dbReference type="EMBL" id="JABDJR010000123">
    <property type="protein sequence ID" value="NNF05766.1"/>
    <property type="molecule type" value="Genomic_DNA"/>
</dbReference>
<dbReference type="Gene3D" id="1.10.540.10">
    <property type="entry name" value="Acyl-CoA dehydrogenase/oxidase, N-terminal domain"/>
    <property type="match status" value="1"/>
</dbReference>
<evidence type="ECO:0000256" key="2">
    <source>
        <dbReference type="ARBA" id="ARBA00009347"/>
    </source>
</evidence>
<keyword evidence="5" id="KW-0560">Oxidoreductase</keyword>
<dbReference type="InterPro" id="IPR046373">
    <property type="entry name" value="Acyl-CoA_Oxase/DH_mid-dom_sf"/>
</dbReference>
<dbReference type="FunFam" id="1.10.540.10:FF:000002">
    <property type="entry name" value="Acyl-CoA dehydrogenase FadE19"/>
    <property type="match status" value="1"/>
</dbReference>
<evidence type="ECO:0000256" key="4">
    <source>
        <dbReference type="ARBA" id="ARBA00022827"/>
    </source>
</evidence>
<dbReference type="PANTHER" id="PTHR43884:SF12">
    <property type="entry name" value="ISOVALERYL-COA DEHYDROGENASE, MITOCHONDRIAL-RELATED"/>
    <property type="match status" value="1"/>
</dbReference>
<dbReference type="GO" id="GO:0003995">
    <property type="term" value="F:acyl-CoA dehydrogenase activity"/>
    <property type="evidence" value="ECO:0007669"/>
    <property type="project" value="TreeGrafter"/>
</dbReference>
<proteinExistence type="inferred from homology"/>
<organism evidence="8 9">
    <name type="scientific">Eiseniibacteriota bacterium</name>
    <dbReference type="NCBI Taxonomy" id="2212470"/>
    <lineage>
        <taxon>Bacteria</taxon>
        <taxon>Candidatus Eiseniibacteriota</taxon>
    </lineage>
</organism>
<gene>
    <name evidence="8" type="ORF">HKN21_03310</name>
</gene>
<comment type="cofactor">
    <cofactor evidence="1">
        <name>FAD</name>
        <dbReference type="ChEBI" id="CHEBI:57692"/>
    </cofactor>
</comment>
<feature type="domain" description="Acyl-CoA dehydrogenase/oxidase N-terminal" evidence="7">
    <location>
        <begin position="6"/>
        <end position="116"/>
    </location>
</feature>
<dbReference type="Pfam" id="PF02771">
    <property type="entry name" value="Acyl-CoA_dh_N"/>
    <property type="match status" value="1"/>
</dbReference>
<name>A0A7Y2H1A4_UNCEI</name>
<dbReference type="GO" id="GO:0050660">
    <property type="term" value="F:flavin adenine dinucleotide binding"/>
    <property type="evidence" value="ECO:0007669"/>
    <property type="project" value="InterPro"/>
</dbReference>
<evidence type="ECO:0000259" key="7">
    <source>
        <dbReference type="Pfam" id="PF02771"/>
    </source>
</evidence>
<accession>A0A7Y2H1A4</accession>
<dbReference type="InterPro" id="IPR009100">
    <property type="entry name" value="AcylCoA_DH/oxidase_NM_dom_sf"/>
</dbReference>
<keyword evidence="4" id="KW-0274">FAD</keyword>
<dbReference type="Proteomes" id="UP000547674">
    <property type="component" value="Unassembled WGS sequence"/>
</dbReference>
<protein>
    <submittedName>
        <fullName evidence="8">Acyl-CoA dehydrogenase</fullName>
    </submittedName>
</protein>
<feature type="domain" description="Acyl-CoA oxidase/dehydrogenase middle" evidence="6">
    <location>
        <begin position="121"/>
        <end position="204"/>
    </location>
</feature>
<evidence type="ECO:0000256" key="1">
    <source>
        <dbReference type="ARBA" id="ARBA00001974"/>
    </source>
</evidence>